<dbReference type="PANTHER" id="PTHR32122:SF1">
    <property type="entry name" value="TATA BOX-BINDING PROTEIN-ASSOCIATED FACTOR RNA POLYMERASE I SUBUNIT A"/>
    <property type="match status" value="1"/>
</dbReference>
<evidence type="ECO:0000313" key="3">
    <source>
        <dbReference type="Proteomes" id="UP001201812"/>
    </source>
</evidence>
<dbReference type="InterPro" id="IPR039495">
    <property type="entry name" value="TAF1A"/>
</dbReference>
<name>A0AAD4NBZ6_9BILA</name>
<evidence type="ECO:0000313" key="2">
    <source>
        <dbReference type="EMBL" id="KAI1719104.1"/>
    </source>
</evidence>
<dbReference type="Pfam" id="PF14929">
    <property type="entry name" value="TAF1_subA"/>
    <property type="match status" value="1"/>
</dbReference>
<dbReference type="PANTHER" id="PTHR32122">
    <property type="entry name" value="TATA BOX-BINDING PROTEIN ASSOCIATED FACTOR RNA POLYMERASE I SUBUNIT A"/>
    <property type="match status" value="1"/>
</dbReference>
<keyword evidence="3" id="KW-1185">Reference proteome</keyword>
<evidence type="ECO:0000256" key="1">
    <source>
        <dbReference type="SAM" id="MobiDB-lite"/>
    </source>
</evidence>
<comment type="caution">
    <text evidence="2">The sequence shown here is derived from an EMBL/GenBank/DDBJ whole genome shotgun (WGS) entry which is preliminary data.</text>
</comment>
<feature type="compositionally biased region" description="Acidic residues" evidence="1">
    <location>
        <begin position="25"/>
        <end position="35"/>
    </location>
</feature>
<protein>
    <submittedName>
        <fullName evidence="2">TAF RNA polymerase I subunit A domain-containing protein</fullName>
    </submittedName>
</protein>
<dbReference type="GO" id="GO:0000120">
    <property type="term" value="C:RNA polymerase I transcription regulator complex"/>
    <property type="evidence" value="ECO:0007669"/>
    <property type="project" value="InterPro"/>
</dbReference>
<dbReference type="EMBL" id="JAKKPZ010000007">
    <property type="protein sequence ID" value="KAI1719104.1"/>
    <property type="molecule type" value="Genomic_DNA"/>
</dbReference>
<gene>
    <name evidence="2" type="ORF">DdX_06230</name>
</gene>
<accession>A0AAD4NBZ6</accession>
<feature type="compositionally biased region" description="Low complexity" evidence="1">
    <location>
        <begin position="1"/>
        <end position="14"/>
    </location>
</feature>
<dbReference type="GO" id="GO:0006360">
    <property type="term" value="P:transcription by RNA polymerase I"/>
    <property type="evidence" value="ECO:0007669"/>
    <property type="project" value="InterPro"/>
</dbReference>
<proteinExistence type="predicted"/>
<organism evidence="2 3">
    <name type="scientific">Ditylenchus destructor</name>
    <dbReference type="NCBI Taxonomy" id="166010"/>
    <lineage>
        <taxon>Eukaryota</taxon>
        <taxon>Metazoa</taxon>
        <taxon>Ecdysozoa</taxon>
        <taxon>Nematoda</taxon>
        <taxon>Chromadorea</taxon>
        <taxon>Rhabditida</taxon>
        <taxon>Tylenchina</taxon>
        <taxon>Tylenchomorpha</taxon>
        <taxon>Sphaerularioidea</taxon>
        <taxon>Anguinidae</taxon>
        <taxon>Anguininae</taxon>
        <taxon>Ditylenchus</taxon>
    </lineage>
</organism>
<dbReference type="Proteomes" id="UP001201812">
    <property type="component" value="Unassembled WGS sequence"/>
</dbReference>
<dbReference type="InterPro" id="IPR052669">
    <property type="entry name" value="SL1/TIF-IB_Component"/>
</dbReference>
<reference evidence="2" key="1">
    <citation type="submission" date="2022-01" db="EMBL/GenBank/DDBJ databases">
        <title>Genome Sequence Resource for Two Populations of Ditylenchus destructor, the Migratory Endoparasitic Phytonematode.</title>
        <authorList>
            <person name="Zhang H."/>
            <person name="Lin R."/>
            <person name="Xie B."/>
        </authorList>
    </citation>
    <scope>NUCLEOTIDE SEQUENCE</scope>
    <source>
        <strain evidence="2">BazhouSP</strain>
    </source>
</reference>
<feature type="region of interest" description="Disordered" evidence="1">
    <location>
        <begin position="1"/>
        <end position="35"/>
    </location>
</feature>
<sequence length="575" mass="66887">MDIAPSTSSATISSRNFDDRSTADENVDEIPEYDLDELSLDDAGFEEEEIFPSTASSSNDGVGADKKIFDLQRWPVIEYEDENISIETRELLRLCNNYLELYYKRYKEGVVSKSMLRQVRFLFEMYGLRQFDRTLRWRKNPKSRHIYMGKVRYPKFCNLYLFLIEMNKLEDIVGQHMWDLYYISSPDLFNQNREVADKYFNIRVLSVLRQVFKFVIKRDWSNVAAELGNLRLVYTPQHHEKSYLRTMLDSFSFYLPSLYLAALQRHLEYDARPLILSHKCIQTAAAFIKTSQFRRGESVYLNYSGFYAAHLLILHVANNIFDSSDYITELNKKGVKNTDAAWTDAFNLYSYCYKFEHFVSLNEGEASSYVSTITRDLDHRFSMTLNILIARSALGLLPAFVFVAITFYKIDLLTEALEQICDQNPGSIVYINEVLAVFGLERICGALFDRIMFSPFTTPEMLAQHDFVINIVEQRSLNPSGYGAFVDVVATNLKILFSFLDNGRNRMNGSAWALLYSNIQYLQPNFAEVLLPYWKDRHSWWPKFHLSAQLSANDAVNEKKMEVFKLLNSMHNLVV</sequence>
<dbReference type="AlphaFoldDB" id="A0AAD4NBZ6"/>